<dbReference type="Pfam" id="PF01937">
    <property type="entry name" value="ARMT1-like_dom"/>
    <property type="match status" value="1"/>
</dbReference>
<evidence type="ECO:0000256" key="6">
    <source>
        <dbReference type="ARBA" id="ARBA00022723"/>
    </source>
</evidence>
<keyword evidence="10" id="KW-0173">Coenzyme A biosynthesis</keyword>
<evidence type="ECO:0000313" key="18">
    <source>
        <dbReference type="RefSeq" id="XP_013393853.1"/>
    </source>
</evidence>
<reference evidence="18" key="1">
    <citation type="submission" date="2025-08" db="UniProtKB">
        <authorList>
            <consortium name="RefSeq"/>
        </authorList>
    </citation>
    <scope>IDENTIFICATION</scope>
    <source>
        <tissue evidence="18">Gonads</tissue>
    </source>
</reference>
<evidence type="ECO:0000256" key="15">
    <source>
        <dbReference type="ARBA" id="ARBA00046055"/>
    </source>
</evidence>
<dbReference type="InterPro" id="IPR002791">
    <property type="entry name" value="ARMT1-like_metal-bd"/>
</dbReference>
<sequence length="786" mass="88107">MAESQYAKSIELSHAEAFRNMKNAKRFAIDIGGSLAKLAYISTVQRKKSLLAEGLDNLENAEHIYTVVEDIENQDALHFVKFESKFIETCLDFIQGNLLPANKENLKNKVIKVTGGGAFKYKDLITSKLGVQVDKEDEMECLIKGCNFLLKNISDEAFTYVKHGNPEYDFQAVGSDPEIFPYLLVNIGSGVSILKVEADGQYERVGGTSMGGGTFWGLGSLLTKAKGFDELLQLAAKGDHRNIDMLVKDIYGGAYNRVGLASDVIASSFGRAARSAQERQYADFKSEDIAKSLLISISNDIGQLAYLHAKFHKLKKIYFGGFFIRGHPMTMQTISFAISFWSKGEIQALFLRHEGYLGAIGAFLKGAEEEEADKYSWIEDYAGSSGLQSPRTSKVPLRERKSTFDMLELHRFSNPLVNCPLLLDPSSYFPDVVDLTQDAAAREYWLQCFEEATDKFVERAIASQPDSVDASDRAAKFKDKYLQRLKEFKANPSAFGSLTVRSLLDTREHFLKESSFSDPYIQQKQFENEQALKHLEDHLKFLDSLSWQAKQLALVEGLLAGNVFDWGAKEVVNIMEEGQFGFTEARARLQARPWLVDNYEQWLERLKGPVHNCAVIFCDNSGIDIILGVFPFARELLSRGTKVILCANTMPALNDVTYSEVIILAKRVAAISETISRALAEERLVIMESGQASPCLDLRYISYDLSMKIRDMAADLIVLEGMGRSVHTNYSTAFSCEALKIAVLKNRWLANRLGGDMFSIIFKYEKPKRVVLRTHSLPAKFSVDSR</sequence>
<keyword evidence="7" id="KW-0547">Nucleotide-binding</keyword>
<dbReference type="SUPFAM" id="SSF53067">
    <property type="entry name" value="Actin-like ATPase domain"/>
    <property type="match status" value="2"/>
</dbReference>
<evidence type="ECO:0000256" key="4">
    <source>
        <dbReference type="ARBA" id="ARBA00019490"/>
    </source>
</evidence>
<dbReference type="FunFam" id="3.30.420.510:FF:000008">
    <property type="entry name" value="Pantothenate kinase"/>
    <property type="match status" value="1"/>
</dbReference>
<dbReference type="FunFam" id="3.40.50.10880:FF:000001">
    <property type="entry name" value="Pantothenate kinase 4"/>
    <property type="match status" value="1"/>
</dbReference>
<evidence type="ECO:0000256" key="10">
    <source>
        <dbReference type="ARBA" id="ARBA00022993"/>
    </source>
</evidence>
<keyword evidence="18" id="KW-0418">Kinase</keyword>
<evidence type="ECO:0000256" key="11">
    <source>
        <dbReference type="ARBA" id="ARBA00023074"/>
    </source>
</evidence>
<evidence type="ECO:0000256" key="3">
    <source>
        <dbReference type="ARBA" id="ARBA00011388"/>
    </source>
</evidence>
<gene>
    <name evidence="18" type="primary">LOC106161443</name>
</gene>
<comment type="cofactor">
    <cofactor evidence="2">
        <name>Ni(2+)</name>
        <dbReference type="ChEBI" id="CHEBI:49786"/>
    </cofactor>
</comment>
<evidence type="ECO:0000256" key="2">
    <source>
        <dbReference type="ARBA" id="ARBA00001967"/>
    </source>
</evidence>
<dbReference type="PANTHER" id="PTHR12280">
    <property type="entry name" value="PANTOTHENATE KINASE"/>
    <property type="match status" value="1"/>
</dbReference>
<dbReference type="Gene3D" id="3.30.420.40">
    <property type="match status" value="1"/>
</dbReference>
<keyword evidence="8" id="KW-0378">Hydrolase</keyword>
<dbReference type="NCBIfam" id="TIGR00555">
    <property type="entry name" value="panK_eukar"/>
    <property type="match status" value="1"/>
</dbReference>
<name>A0A1S3I6M1_LINAN</name>
<dbReference type="FunFam" id="1.20.1700.10:FF:000001">
    <property type="entry name" value="Pantothenate kinase 4"/>
    <property type="match status" value="1"/>
</dbReference>
<organism evidence="17 18">
    <name type="scientific">Lingula anatina</name>
    <name type="common">Brachiopod</name>
    <name type="synonym">Lingula unguis</name>
    <dbReference type="NCBI Taxonomy" id="7574"/>
    <lineage>
        <taxon>Eukaryota</taxon>
        <taxon>Metazoa</taxon>
        <taxon>Spiralia</taxon>
        <taxon>Lophotrochozoa</taxon>
        <taxon>Brachiopoda</taxon>
        <taxon>Linguliformea</taxon>
        <taxon>Lingulata</taxon>
        <taxon>Lingulida</taxon>
        <taxon>Linguloidea</taxon>
        <taxon>Lingulidae</taxon>
        <taxon>Lingula</taxon>
    </lineage>
</organism>
<evidence type="ECO:0000313" key="17">
    <source>
        <dbReference type="Proteomes" id="UP000085678"/>
    </source>
</evidence>
<dbReference type="GO" id="GO:0046872">
    <property type="term" value="F:metal ion binding"/>
    <property type="evidence" value="ECO:0007669"/>
    <property type="project" value="UniProtKB-KW"/>
</dbReference>
<proteinExistence type="predicted"/>
<dbReference type="STRING" id="7574.A0A1S3I6M1"/>
<dbReference type="Gene3D" id="3.30.420.510">
    <property type="match status" value="1"/>
</dbReference>
<keyword evidence="17" id="KW-1185">Reference proteome</keyword>
<keyword evidence="12" id="KW-0464">Manganese</keyword>
<dbReference type="GO" id="GO:0005829">
    <property type="term" value="C:cytosol"/>
    <property type="evidence" value="ECO:0007669"/>
    <property type="project" value="TreeGrafter"/>
</dbReference>
<evidence type="ECO:0000256" key="14">
    <source>
        <dbReference type="ARBA" id="ARBA00032948"/>
    </source>
</evidence>
<evidence type="ECO:0000256" key="12">
    <source>
        <dbReference type="ARBA" id="ARBA00023211"/>
    </source>
</evidence>
<dbReference type="InterPro" id="IPR035073">
    <property type="entry name" value="At2g17340_3_helix_bundle"/>
</dbReference>
<dbReference type="GeneID" id="106161443"/>
<dbReference type="Pfam" id="PF03630">
    <property type="entry name" value="Fumble"/>
    <property type="match status" value="1"/>
</dbReference>
<dbReference type="InterPro" id="IPR004567">
    <property type="entry name" value="Type_II_PanK"/>
</dbReference>
<dbReference type="Proteomes" id="UP000085678">
    <property type="component" value="Unplaced"/>
</dbReference>
<keyword evidence="6" id="KW-0479">Metal-binding</keyword>
<dbReference type="GO" id="GO:0005634">
    <property type="term" value="C:nucleus"/>
    <property type="evidence" value="ECO:0007669"/>
    <property type="project" value="TreeGrafter"/>
</dbReference>
<evidence type="ECO:0000256" key="9">
    <source>
        <dbReference type="ARBA" id="ARBA00022840"/>
    </source>
</evidence>
<dbReference type="InterPro" id="IPR043129">
    <property type="entry name" value="ATPase_NBD"/>
</dbReference>
<dbReference type="CDD" id="cd24123">
    <property type="entry name" value="ASKHA_NBD_PanK-II_Pank4"/>
    <property type="match status" value="1"/>
</dbReference>
<dbReference type="OrthoDB" id="498611at2759"/>
<evidence type="ECO:0000256" key="7">
    <source>
        <dbReference type="ARBA" id="ARBA00022741"/>
    </source>
</evidence>
<evidence type="ECO:0000256" key="8">
    <source>
        <dbReference type="ARBA" id="ARBA00022801"/>
    </source>
</evidence>
<comment type="cofactor">
    <cofactor evidence="1">
        <name>Mn(2+)</name>
        <dbReference type="ChEBI" id="CHEBI:29035"/>
    </cofactor>
</comment>
<evidence type="ECO:0000256" key="13">
    <source>
        <dbReference type="ARBA" id="ARBA00029347"/>
    </source>
</evidence>
<feature type="domain" description="Damage-control phosphatase ARMT1-like metal-binding" evidence="16">
    <location>
        <begin position="449"/>
        <end position="756"/>
    </location>
</feature>
<dbReference type="InParanoid" id="A0A1S3I6M1"/>
<dbReference type="InterPro" id="IPR036075">
    <property type="entry name" value="ARMT-1-like_metal-bd_sf"/>
</dbReference>
<protein>
    <recommendedName>
        <fullName evidence="4">4'-phosphopantetheine phosphatase</fullName>
    </recommendedName>
    <alternativeName>
        <fullName evidence="14">Inactive pantothenic acid kinase 4</fullName>
    </alternativeName>
</protein>
<dbReference type="PANTHER" id="PTHR12280:SF20">
    <property type="entry name" value="4'-PHOSPHOPANTETHEINE PHOSPHATASE"/>
    <property type="match status" value="1"/>
</dbReference>
<keyword evidence="5" id="KW-0533">Nickel</keyword>
<dbReference type="GO" id="GO:0004594">
    <property type="term" value="F:pantothenate kinase activity"/>
    <property type="evidence" value="ECO:0007669"/>
    <property type="project" value="TreeGrafter"/>
</dbReference>
<dbReference type="FunFam" id="3.30.420.40:FF:000067">
    <property type="entry name" value="Pantothenate kinase 4"/>
    <property type="match status" value="1"/>
</dbReference>
<dbReference type="SUPFAM" id="SSF111321">
    <property type="entry name" value="AF1104-like"/>
    <property type="match status" value="1"/>
</dbReference>
<evidence type="ECO:0000259" key="16">
    <source>
        <dbReference type="Pfam" id="PF01937"/>
    </source>
</evidence>
<comment type="subunit">
    <text evidence="3">Homodimer. Interacts with PKM.</text>
</comment>
<dbReference type="GO" id="GO:0005524">
    <property type="term" value="F:ATP binding"/>
    <property type="evidence" value="ECO:0007669"/>
    <property type="project" value="UniProtKB-KW"/>
</dbReference>
<keyword evidence="9" id="KW-0067">ATP-binding</keyword>
<evidence type="ECO:0000256" key="5">
    <source>
        <dbReference type="ARBA" id="ARBA00022596"/>
    </source>
</evidence>
<dbReference type="Gene3D" id="3.40.50.10880">
    <property type="entry name" value="Uncharacterised protein PF01937, DUF89, domain 3"/>
    <property type="match status" value="1"/>
</dbReference>
<dbReference type="KEGG" id="lak:106161443"/>
<dbReference type="GO" id="GO:0015937">
    <property type="term" value="P:coenzyme A biosynthetic process"/>
    <property type="evidence" value="ECO:0007669"/>
    <property type="project" value="UniProtKB-KW"/>
</dbReference>
<dbReference type="Gene3D" id="1.20.1700.10">
    <property type="entry name" value="AF1104-like"/>
    <property type="match status" value="1"/>
</dbReference>
<accession>A0A1S3I6M1</accession>
<comment type="function">
    <text evidence="15">Phosphatase which shows a preference for 4'-phosphopantetheine and its oxidatively damaged forms (sulfonate or S-sulfonate), providing strong indirect evidence that the phosphatase activity pre-empts damage in the coenzyme A (CoA) pathway. Hydrolyzing excess 4'-phosphopantetheine could constitute a directed overflow mechanism to prevent its oxidation to the S-sulfonate, sulfonate, or other forms. Hydrolyzing 4'-phosphopantetheine sulfonate or S-sulfonate would forestall their conversion to inactive forms of CoA and acyl carrier protein. May play a role in the physiological regulation of CoA intracellular levels.</text>
</comment>
<keyword evidence="11" id="KW-0944">Nitration</keyword>
<dbReference type="AlphaFoldDB" id="A0A1S3I6M1"/>
<evidence type="ECO:0000256" key="1">
    <source>
        <dbReference type="ARBA" id="ARBA00001936"/>
    </source>
</evidence>
<dbReference type="GO" id="GO:0016787">
    <property type="term" value="F:hydrolase activity"/>
    <property type="evidence" value="ECO:0007669"/>
    <property type="project" value="UniProtKB-KW"/>
</dbReference>
<comment type="catalytic activity">
    <reaction evidence="13">
        <text>(R)-4'-phospho-S-sulfopantetheine + H2O = (R)-S-sulfopantetheine + phosphate</text>
        <dbReference type="Rhea" id="RHEA:68340"/>
        <dbReference type="ChEBI" id="CHEBI:15377"/>
        <dbReference type="ChEBI" id="CHEBI:43474"/>
        <dbReference type="ChEBI" id="CHEBI:177302"/>
        <dbReference type="ChEBI" id="CHEBI:177303"/>
    </reaction>
    <physiologicalReaction direction="left-to-right" evidence="13">
        <dbReference type="Rhea" id="RHEA:68341"/>
    </physiologicalReaction>
</comment>
<keyword evidence="18" id="KW-0808">Transferase</keyword>
<dbReference type="RefSeq" id="XP_013393853.1">
    <property type="nucleotide sequence ID" value="XM_013538399.2"/>
</dbReference>